<sequence>MSVSKLIATSVLSLSALLCACQNPSVQDDQSVNPNLKKDEPEFFSKSGAQSCVGGALVTGLACLFVTDGDKLPACVAAAAAGCAVGITVNYYLDKVRADYSNLEDQLDATKEQIQKSIASTSSLKKSTEDLIRDDSAEADRIVKNIKDGKAKKSELDDKIKEMESNLAYMQKRLAQDKEIYNAHKGTQSALMEGKGAKPNSISLAKKKNSEITKELANADNELLELENAVIEYSQKTASYKKIQEALS</sequence>
<keyword evidence="2" id="KW-0732">Signal</keyword>
<evidence type="ECO:0008006" key="5">
    <source>
        <dbReference type="Google" id="ProtNLM"/>
    </source>
</evidence>
<comment type="caution">
    <text evidence="3">The sequence shown here is derived from an EMBL/GenBank/DDBJ whole genome shotgun (WGS) entry which is preliminary data.</text>
</comment>
<keyword evidence="1" id="KW-0175">Coiled coil</keyword>
<feature type="signal peptide" evidence="2">
    <location>
        <begin position="1"/>
        <end position="20"/>
    </location>
</feature>
<dbReference type="RefSeq" id="WP_219937702.1">
    <property type="nucleotide sequence ID" value="NZ_JAGFNY010000019.1"/>
</dbReference>
<evidence type="ECO:0000313" key="4">
    <source>
        <dbReference type="Proteomes" id="UP000731465"/>
    </source>
</evidence>
<accession>A0ABS7DHD8</accession>
<feature type="coiled-coil region" evidence="1">
    <location>
        <begin position="93"/>
        <end position="120"/>
    </location>
</feature>
<feature type="coiled-coil region" evidence="1">
    <location>
        <begin position="202"/>
        <end position="236"/>
    </location>
</feature>
<dbReference type="EMBL" id="JAGFNY010000019">
    <property type="protein sequence ID" value="MBW7570479.1"/>
    <property type="molecule type" value="Genomic_DNA"/>
</dbReference>
<dbReference type="PROSITE" id="PS51257">
    <property type="entry name" value="PROKAR_LIPOPROTEIN"/>
    <property type="match status" value="1"/>
</dbReference>
<protein>
    <recommendedName>
        <fullName evidence="5">Lipoprotein</fullName>
    </recommendedName>
</protein>
<organism evidence="3 4">
    <name type="scientific">Succinivibrio faecicola</name>
    <dbReference type="NCBI Taxonomy" id="2820300"/>
    <lineage>
        <taxon>Bacteria</taxon>
        <taxon>Pseudomonadati</taxon>
        <taxon>Pseudomonadota</taxon>
        <taxon>Gammaproteobacteria</taxon>
        <taxon>Aeromonadales</taxon>
        <taxon>Succinivibrionaceae</taxon>
        <taxon>Succinivibrio</taxon>
    </lineage>
</organism>
<evidence type="ECO:0000256" key="2">
    <source>
        <dbReference type="SAM" id="SignalP"/>
    </source>
</evidence>
<feature type="coiled-coil region" evidence="1">
    <location>
        <begin position="146"/>
        <end position="173"/>
    </location>
</feature>
<name>A0ABS7DHD8_9GAMM</name>
<evidence type="ECO:0000256" key="1">
    <source>
        <dbReference type="SAM" id="Coils"/>
    </source>
</evidence>
<reference evidence="3 4" key="1">
    <citation type="submission" date="2021-03" db="EMBL/GenBank/DDBJ databases">
        <title>Succinivibrio sp. nov. isolated from feces of cow.</title>
        <authorList>
            <person name="Choi J.-Y."/>
        </authorList>
    </citation>
    <scope>NUCLEOTIDE SEQUENCE [LARGE SCALE GENOMIC DNA]</scope>
    <source>
        <strain evidence="3 4">AGMB01872</strain>
    </source>
</reference>
<dbReference type="Proteomes" id="UP000731465">
    <property type="component" value="Unassembled WGS sequence"/>
</dbReference>
<feature type="chain" id="PRO_5046426323" description="Lipoprotein" evidence="2">
    <location>
        <begin position="21"/>
        <end position="248"/>
    </location>
</feature>
<evidence type="ECO:0000313" key="3">
    <source>
        <dbReference type="EMBL" id="MBW7570479.1"/>
    </source>
</evidence>
<keyword evidence="4" id="KW-1185">Reference proteome</keyword>
<gene>
    <name evidence="3" type="ORF">J5V48_06160</name>
</gene>
<proteinExistence type="predicted"/>